<dbReference type="GO" id="GO:0016798">
    <property type="term" value="F:hydrolase activity, acting on glycosyl bonds"/>
    <property type="evidence" value="ECO:0007669"/>
    <property type="project" value="UniProtKB-KW"/>
</dbReference>
<dbReference type="InterPro" id="IPR041704">
    <property type="entry name" value="CFLE_GH18"/>
</dbReference>
<protein>
    <recommendedName>
        <fullName evidence="3">GH18 domain-containing protein</fullName>
    </recommendedName>
</protein>
<dbReference type="InterPro" id="IPR001223">
    <property type="entry name" value="Glyco_hydro18_cat"/>
</dbReference>
<dbReference type="Proteomes" id="UP001057291">
    <property type="component" value="Unassembled WGS sequence"/>
</dbReference>
<evidence type="ECO:0000259" key="3">
    <source>
        <dbReference type="PROSITE" id="PS51910"/>
    </source>
</evidence>
<keyword evidence="5" id="KW-1185">Reference proteome</keyword>
<feature type="domain" description="GH18" evidence="3">
    <location>
        <begin position="70"/>
        <end position="381"/>
    </location>
</feature>
<dbReference type="EMBL" id="BOQE01000001">
    <property type="protein sequence ID" value="GIM44466.1"/>
    <property type="molecule type" value="Genomic_DNA"/>
</dbReference>
<dbReference type="Gene3D" id="3.20.20.80">
    <property type="entry name" value="Glycosidases"/>
    <property type="match status" value="1"/>
</dbReference>
<reference evidence="4" key="1">
    <citation type="journal article" date="2023" name="Int. J. Syst. Evol. Microbiol.">
        <title>Collibacillus ludicampi gen. nov., sp. nov., a new soil bacterium of the family Alicyclobacillaceae.</title>
        <authorList>
            <person name="Jojima T."/>
            <person name="Ioku Y."/>
            <person name="Fukuta Y."/>
            <person name="Shirasaka N."/>
            <person name="Matsumura Y."/>
            <person name="Mori M."/>
        </authorList>
    </citation>
    <scope>NUCLEOTIDE SEQUENCE</scope>
    <source>
        <strain evidence="4">TP075</strain>
    </source>
</reference>
<evidence type="ECO:0000256" key="2">
    <source>
        <dbReference type="ARBA" id="ARBA00023295"/>
    </source>
</evidence>
<dbReference type="PROSITE" id="PS51910">
    <property type="entry name" value="GH18_2"/>
    <property type="match status" value="1"/>
</dbReference>
<organism evidence="4 5">
    <name type="scientific">Collibacillus ludicampi</name>
    <dbReference type="NCBI Taxonomy" id="2771369"/>
    <lineage>
        <taxon>Bacteria</taxon>
        <taxon>Bacillati</taxon>
        <taxon>Bacillota</taxon>
        <taxon>Bacilli</taxon>
        <taxon>Bacillales</taxon>
        <taxon>Alicyclobacillaceae</taxon>
        <taxon>Collibacillus</taxon>
    </lineage>
</organism>
<comment type="caution">
    <text evidence="4">The sequence shown here is derived from an EMBL/GenBank/DDBJ whole genome shotgun (WGS) entry which is preliminary data.</text>
</comment>
<gene>
    <name evidence="4" type="ORF">DNHGIG_00150</name>
</gene>
<dbReference type="PANTHER" id="PTHR46066">
    <property type="entry name" value="CHITINASE DOMAIN-CONTAINING PROTEIN 1 FAMILY MEMBER"/>
    <property type="match status" value="1"/>
</dbReference>
<dbReference type="AlphaFoldDB" id="A0AAV4L9L0"/>
<dbReference type="RefSeq" id="WP_282197744.1">
    <property type="nucleotide sequence ID" value="NZ_BOQE01000001.1"/>
</dbReference>
<name>A0AAV4L9L0_9BACL</name>
<dbReference type="InterPro" id="IPR017853">
    <property type="entry name" value="GH"/>
</dbReference>
<accession>A0AAV4L9L0</accession>
<dbReference type="CDD" id="cd02874">
    <property type="entry name" value="GH18_CFLE_spore_hydrolase"/>
    <property type="match status" value="1"/>
</dbReference>
<keyword evidence="2" id="KW-0326">Glycosidase</keyword>
<dbReference type="Pfam" id="PF00704">
    <property type="entry name" value="Glyco_hydro_18"/>
    <property type="match status" value="1"/>
</dbReference>
<evidence type="ECO:0000313" key="5">
    <source>
        <dbReference type="Proteomes" id="UP001057291"/>
    </source>
</evidence>
<dbReference type="GO" id="GO:0005975">
    <property type="term" value="P:carbohydrate metabolic process"/>
    <property type="evidence" value="ECO:0007669"/>
    <property type="project" value="InterPro"/>
</dbReference>
<dbReference type="InterPro" id="IPR011583">
    <property type="entry name" value="Chitinase_II/V-like_cat"/>
</dbReference>
<dbReference type="PANTHER" id="PTHR46066:SF2">
    <property type="entry name" value="CHITINASE DOMAIN-CONTAINING PROTEIN 1"/>
    <property type="match status" value="1"/>
</dbReference>
<dbReference type="SUPFAM" id="SSF51445">
    <property type="entry name" value="(Trans)glycosidases"/>
    <property type="match status" value="1"/>
</dbReference>
<sequence>MKWKFFLFSVAGMLLFGSLLLKSFVVDASPYPFFPFSIFDTSTSIDKTSIPPAKQLVQVDSVKYPTPRLSVMGYYTEDWPGDMRAFQDLASHSGSIDAVAPFSYTVTEDGHLSGVPTSALTFAKQNGLQAYALIHNLQDNHLNADLIHKIVSDSSLRTTLAQNIEQMVATNGFQGVQFDFEGVMPSDRANLTALIQETASLLHANGYKFSVALPAKTVDSLNDHWTGAYDYTAIGNLADFVTIMTYDEHWAGDTAGPVASYPWVQQVIAFAITHIPPEKIYLGVAAYGYNWAAGSPAKVVMEKSMNQLAINHGVTFTWDEQEKESHFTYVDNGVEHTVWGENPAGLDFKMQLAVQNHLKGIAIWRLGFTDDAYWNVISAYR</sequence>
<proteinExistence type="predicted"/>
<evidence type="ECO:0000313" key="4">
    <source>
        <dbReference type="EMBL" id="GIM44466.1"/>
    </source>
</evidence>
<dbReference type="Gene3D" id="3.10.50.10">
    <property type="match status" value="1"/>
</dbReference>
<dbReference type="SMART" id="SM00636">
    <property type="entry name" value="Glyco_18"/>
    <property type="match status" value="1"/>
</dbReference>
<dbReference type="InterPro" id="IPR029070">
    <property type="entry name" value="Chitinase_insertion_sf"/>
</dbReference>
<evidence type="ECO:0000256" key="1">
    <source>
        <dbReference type="ARBA" id="ARBA00022801"/>
    </source>
</evidence>
<dbReference type="GO" id="GO:0008061">
    <property type="term" value="F:chitin binding"/>
    <property type="evidence" value="ECO:0007669"/>
    <property type="project" value="InterPro"/>
</dbReference>
<keyword evidence="1" id="KW-0378">Hydrolase</keyword>